<evidence type="ECO:0000256" key="1">
    <source>
        <dbReference type="SAM" id="MobiDB-lite"/>
    </source>
</evidence>
<dbReference type="VEuPathDB" id="FungiDB:PV10_06307"/>
<dbReference type="Proteomes" id="UP000288859">
    <property type="component" value="Unassembled WGS sequence"/>
</dbReference>
<dbReference type="EMBL" id="NAJM01000007">
    <property type="protein sequence ID" value="RVX73715.1"/>
    <property type="molecule type" value="Genomic_DNA"/>
</dbReference>
<comment type="caution">
    <text evidence="2">The sequence shown here is derived from an EMBL/GenBank/DDBJ whole genome shotgun (WGS) entry which is preliminary data.</text>
</comment>
<organism evidence="2 3">
    <name type="scientific">Exophiala mesophila</name>
    <name type="common">Black yeast-like fungus</name>
    <dbReference type="NCBI Taxonomy" id="212818"/>
    <lineage>
        <taxon>Eukaryota</taxon>
        <taxon>Fungi</taxon>
        <taxon>Dikarya</taxon>
        <taxon>Ascomycota</taxon>
        <taxon>Pezizomycotina</taxon>
        <taxon>Eurotiomycetes</taxon>
        <taxon>Chaetothyriomycetidae</taxon>
        <taxon>Chaetothyriales</taxon>
        <taxon>Herpotrichiellaceae</taxon>
        <taxon>Exophiala</taxon>
    </lineage>
</organism>
<dbReference type="AlphaFoldDB" id="A0A438NDI2"/>
<protein>
    <submittedName>
        <fullName evidence="2">Uncharacterized protein</fullName>
    </submittedName>
</protein>
<name>A0A438NDI2_EXOME</name>
<reference evidence="2 3" key="1">
    <citation type="submission" date="2017-03" db="EMBL/GenBank/DDBJ databases">
        <title>Genomes of endolithic fungi from Antarctica.</title>
        <authorList>
            <person name="Coleine C."/>
            <person name="Masonjones S."/>
            <person name="Stajich J.E."/>
        </authorList>
    </citation>
    <scope>NUCLEOTIDE SEQUENCE [LARGE SCALE GENOMIC DNA]</scope>
    <source>
        <strain evidence="2 3">CCFEE 6314</strain>
    </source>
</reference>
<sequence length="386" mass="42689">MSLSHERSDTFADRISLNVSAEGSLPLTEDALRNATAALESSTRAYKQRTEALQSQLAALRESSSVSDAIQETSTTHASYLGQRQAAQIQHITFANEQLFDTLRTELQLEQDNVEKDVKAAHLDIPAKLTSDDQSLQGLNDITVKSSSSPLDVDHTRTRIAELSSALHFYQVQTVKDLLDLTYIQRLSSSPEERSEANPASETSRQVQDDLGSLYSEIDDVVTMTIHSELLLLTQLMERVATNLGNLESRRHVLNDFDLRLKGLEPERQAFPKTPLRSTSTEAVSINSPAIHAVLNRLGISANRETSLEHLCRQIQDLSTKLQNRSTLQILQVLSQSREAVSSRASHIQRVANALADDKLNMSEVSNLESAIVEARAELGALPRSN</sequence>
<proteinExistence type="predicted"/>
<evidence type="ECO:0000313" key="2">
    <source>
        <dbReference type="EMBL" id="RVX73715.1"/>
    </source>
</evidence>
<feature type="region of interest" description="Disordered" evidence="1">
    <location>
        <begin position="189"/>
        <end position="208"/>
    </location>
</feature>
<gene>
    <name evidence="2" type="ORF">B0A52_02605</name>
</gene>
<evidence type="ECO:0000313" key="3">
    <source>
        <dbReference type="Proteomes" id="UP000288859"/>
    </source>
</evidence>
<dbReference type="OrthoDB" id="1699231at2759"/>
<accession>A0A438NDI2</accession>